<evidence type="ECO:0000313" key="1">
    <source>
        <dbReference type="EMBL" id="MCC2198416.1"/>
    </source>
</evidence>
<reference evidence="1" key="1">
    <citation type="submission" date="2021-10" db="EMBL/GenBank/DDBJ databases">
        <title>Anaerobic single-cell dispensing facilitates the cultivation of human gut bacteria.</title>
        <authorList>
            <person name="Afrizal A."/>
        </authorList>
    </citation>
    <scope>NUCLEOTIDE SEQUENCE</scope>
    <source>
        <strain evidence="1">CLA-AA-H233</strain>
    </source>
</reference>
<gene>
    <name evidence="1" type="ORF">LKD23_01325</name>
</gene>
<keyword evidence="2" id="KW-1185">Reference proteome</keyword>
<protein>
    <submittedName>
        <fullName evidence="1">Uncharacterized protein</fullName>
    </submittedName>
</protein>
<dbReference type="Proteomes" id="UP001430637">
    <property type="component" value="Unassembled WGS sequence"/>
</dbReference>
<accession>A0ABS8F7N8</accession>
<organism evidence="1 2">
    <name type="scientific">Faecalibacterium butyricigenerans</name>
    <dbReference type="NCBI Taxonomy" id="1851427"/>
    <lineage>
        <taxon>Bacteria</taxon>
        <taxon>Bacillati</taxon>
        <taxon>Bacillota</taxon>
        <taxon>Clostridia</taxon>
        <taxon>Eubacteriales</taxon>
        <taxon>Oscillospiraceae</taxon>
        <taxon>Faecalibacterium</taxon>
    </lineage>
</organism>
<evidence type="ECO:0000313" key="2">
    <source>
        <dbReference type="Proteomes" id="UP001430637"/>
    </source>
</evidence>
<dbReference type="RefSeq" id="WP_227620008.1">
    <property type="nucleotide sequence ID" value="NZ_JAJEQL010000002.1"/>
</dbReference>
<proteinExistence type="predicted"/>
<sequence>MGFFSSLFNTFFSSSSSQKTVSYSKSSPNKFDDDNDYYDSYPQLYSDLSDCNLNYSDYTFSGKFTKTGRMRTKRHIRIFKDEDVLYSIIKLGYEQPITYSREIPSSPSTAQLDYLYDLALDHGNSVPAVLSFYDASALISRYVDHDRIPNPELFHFADEMHISVSYYSGKRMLYDIVFAQLDELNRTAFFIFCVYRDIDHSVSGNLNRCRYKDLFYSFAESVKDDSKFHKSLDENYYGADLRFFGSKYSQSLGYSLSGGSKRTYAYKQAKEFLISHGLI</sequence>
<comment type="caution">
    <text evidence="1">The sequence shown here is derived from an EMBL/GenBank/DDBJ whole genome shotgun (WGS) entry which is preliminary data.</text>
</comment>
<name>A0ABS8F7N8_9FIRM</name>
<dbReference type="EMBL" id="JAJEQL010000002">
    <property type="protein sequence ID" value="MCC2198416.1"/>
    <property type="molecule type" value="Genomic_DNA"/>
</dbReference>